<dbReference type="EMBL" id="BAABGM010000020">
    <property type="protein sequence ID" value="GAA4410801.1"/>
    <property type="molecule type" value="Genomic_DNA"/>
</dbReference>
<evidence type="ECO:0000313" key="3">
    <source>
        <dbReference type="EMBL" id="GAA4410801.1"/>
    </source>
</evidence>
<sequence>MVSTSAPTLRGWPPDTAWVTDPAAGEVLARQWADEHRPGRRVVATRTHSALYRGPGDVSARVSVRFDDGTGGGGADDGADGDGPASADTTLLVHERGGHLVVTAFPDDPELPTLAAVLSPGALGPVLADCLPGTYRAEVVHHPREGACVLRLDAVDDGRHRQAYAKVYPRASEASAAAGVLAAVGTTTLGGAGAEGVRLPGLLALSRPLHTTVLESLTPTAAEDGSPSTPVGPADAGRALRALHAHPPSGSLPGLTAARTVARARAEQDLVATEWPDVADAVDAPLTRATGVLEAGAAGPAVLSHGDFTPSQLTRLPLGLGLVDLDTLCLAEPATDLGRYLAYHDVRAAARGASPAAVAAHAAAFLDAYAAPSAPRAELDTRVRAHRQVNLALLALRATRRFKDARADLALTLLSTGHTTQGRTS</sequence>
<keyword evidence="4" id="KW-1185">Reference proteome</keyword>
<dbReference type="InterPro" id="IPR002575">
    <property type="entry name" value="Aminoglycoside_PTrfase"/>
</dbReference>
<organism evidence="3 4">
    <name type="scientific">Fodinibacter luteus</name>
    <dbReference type="NCBI Taxonomy" id="552064"/>
    <lineage>
        <taxon>Bacteria</taxon>
        <taxon>Bacillati</taxon>
        <taxon>Actinomycetota</taxon>
        <taxon>Actinomycetes</taxon>
        <taxon>Micrococcales</taxon>
        <taxon>Intrasporangiaceae</taxon>
        <taxon>Fodinibacter (ex Wang et al. 2009)</taxon>
    </lineage>
</organism>
<name>A0ABP8KNW2_9MICO</name>
<comment type="caution">
    <text evidence="3">The sequence shown here is derived from an EMBL/GenBank/DDBJ whole genome shotgun (WGS) entry which is preliminary data.</text>
</comment>
<evidence type="ECO:0000256" key="1">
    <source>
        <dbReference type="SAM" id="MobiDB-lite"/>
    </source>
</evidence>
<dbReference type="Pfam" id="PF01636">
    <property type="entry name" value="APH"/>
    <property type="match status" value="1"/>
</dbReference>
<protein>
    <recommendedName>
        <fullName evidence="2">Aminoglycoside phosphotransferase domain-containing protein</fullName>
    </recommendedName>
</protein>
<reference evidence="4" key="1">
    <citation type="journal article" date="2019" name="Int. J. Syst. Evol. Microbiol.">
        <title>The Global Catalogue of Microorganisms (GCM) 10K type strain sequencing project: providing services to taxonomists for standard genome sequencing and annotation.</title>
        <authorList>
            <consortium name="The Broad Institute Genomics Platform"/>
            <consortium name="The Broad Institute Genome Sequencing Center for Infectious Disease"/>
            <person name="Wu L."/>
            <person name="Ma J."/>
        </authorList>
    </citation>
    <scope>NUCLEOTIDE SEQUENCE [LARGE SCALE GENOMIC DNA]</scope>
    <source>
        <strain evidence="4">JCM 17809</strain>
    </source>
</reference>
<gene>
    <name evidence="3" type="ORF">GCM10023168_30880</name>
</gene>
<evidence type="ECO:0000313" key="4">
    <source>
        <dbReference type="Proteomes" id="UP001500945"/>
    </source>
</evidence>
<dbReference type="SUPFAM" id="SSF56112">
    <property type="entry name" value="Protein kinase-like (PK-like)"/>
    <property type="match status" value="1"/>
</dbReference>
<dbReference type="Proteomes" id="UP001500945">
    <property type="component" value="Unassembled WGS sequence"/>
</dbReference>
<dbReference type="InterPro" id="IPR011009">
    <property type="entry name" value="Kinase-like_dom_sf"/>
</dbReference>
<accession>A0ABP8KNW2</accession>
<proteinExistence type="predicted"/>
<dbReference type="Gene3D" id="3.90.1200.10">
    <property type="match status" value="1"/>
</dbReference>
<evidence type="ECO:0000259" key="2">
    <source>
        <dbReference type="Pfam" id="PF01636"/>
    </source>
</evidence>
<feature type="region of interest" description="Disordered" evidence="1">
    <location>
        <begin position="65"/>
        <end position="87"/>
    </location>
</feature>
<feature type="domain" description="Aminoglycoside phosphotransferase" evidence="2">
    <location>
        <begin position="193"/>
        <end position="370"/>
    </location>
</feature>